<dbReference type="InterPro" id="IPR002182">
    <property type="entry name" value="NB-ARC"/>
</dbReference>
<dbReference type="PANTHER" id="PTHR11017:SF492">
    <property type="entry name" value="TIR DOMAIN, P-LOOP CONTAINING NUCLEOSIDE TRIPHOSPHATE HYDROLASE"/>
    <property type="match status" value="1"/>
</dbReference>
<dbReference type="Gene3D" id="3.40.50.300">
    <property type="entry name" value="P-loop containing nucleotide triphosphate hydrolases"/>
    <property type="match status" value="1"/>
</dbReference>
<feature type="domain" description="NB-ARC" evidence="2">
    <location>
        <begin position="25"/>
        <end position="135"/>
    </location>
</feature>
<dbReference type="GO" id="GO:0043531">
    <property type="term" value="F:ADP binding"/>
    <property type="evidence" value="ECO:0007669"/>
    <property type="project" value="InterPro"/>
</dbReference>
<dbReference type="EMBL" id="BKCJ011321516">
    <property type="protein sequence ID" value="GFD20342.1"/>
    <property type="molecule type" value="Genomic_DNA"/>
</dbReference>
<dbReference type="Pfam" id="PF00931">
    <property type="entry name" value="NB-ARC"/>
    <property type="match status" value="1"/>
</dbReference>
<dbReference type="InterPro" id="IPR044974">
    <property type="entry name" value="Disease_R_plants"/>
</dbReference>
<organism evidence="3">
    <name type="scientific">Tanacetum cinerariifolium</name>
    <name type="common">Dalmatian daisy</name>
    <name type="synonym">Chrysanthemum cinerariifolium</name>
    <dbReference type="NCBI Taxonomy" id="118510"/>
    <lineage>
        <taxon>Eukaryota</taxon>
        <taxon>Viridiplantae</taxon>
        <taxon>Streptophyta</taxon>
        <taxon>Embryophyta</taxon>
        <taxon>Tracheophyta</taxon>
        <taxon>Spermatophyta</taxon>
        <taxon>Magnoliopsida</taxon>
        <taxon>eudicotyledons</taxon>
        <taxon>Gunneridae</taxon>
        <taxon>Pentapetalae</taxon>
        <taxon>asterids</taxon>
        <taxon>campanulids</taxon>
        <taxon>Asterales</taxon>
        <taxon>Asteraceae</taxon>
        <taxon>Asteroideae</taxon>
        <taxon>Anthemideae</taxon>
        <taxon>Anthemidinae</taxon>
        <taxon>Tanacetum</taxon>
    </lineage>
</organism>
<protein>
    <submittedName>
        <fullName evidence="3">TMV resistance protein N-like</fullName>
    </submittedName>
</protein>
<dbReference type="GO" id="GO:0006952">
    <property type="term" value="P:defense response"/>
    <property type="evidence" value="ECO:0007669"/>
    <property type="project" value="InterPro"/>
</dbReference>
<proteinExistence type="predicted"/>
<evidence type="ECO:0000313" key="3">
    <source>
        <dbReference type="EMBL" id="GFD20342.1"/>
    </source>
</evidence>
<gene>
    <name evidence="3" type="ORF">Tci_892311</name>
</gene>
<feature type="non-terminal residue" evidence="3">
    <location>
        <position position="1"/>
    </location>
</feature>
<comment type="caution">
    <text evidence="3">The sequence shown here is derived from an EMBL/GenBank/DDBJ whole genome shotgun (WGS) entry which is preliminary data.</text>
</comment>
<dbReference type="PRINTS" id="PR00364">
    <property type="entry name" value="DISEASERSIST"/>
</dbReference>
<evidence type="ECO:0000256" key="1">
    <source>
        <dbReference type="ARBA" id="ARBA00022614"/>
    </source>
</evidence>
<reference evidence="3" key="1">
    <citation type="journal article" date="2019" name="Sci. Rep.">
        <title>Draft genome of Tanacetum cinerariifolium, the natural source of mosquito coil.</title>
        <authorList>
            <person name="Yamashiro T."/>
            <person name="Shiraishi A."/>
            <person name="Satake H."/>
            <person name="Nakayama K."/>
        </authorList>
    </citation>
    <scope>NUCLEOTIDE SEQUENCE</scope>
</reference>
<evidence type="ECO:0000259" key="2">
    <source>
        <dbReference type="Pfam" id="PF00931"/>
    </source>
</evidence>
<sequence length="195" mass="21860">SNKQNFESSSFVEEIGKHYKQPDGLFGLQKQLLRDVLGEKNITISSVSEGTCKIEKVLQTKRVLIVLDDIDEDDVLAALLGTKMFHSQSKIIITSRHLDINGWLESIFRACQVYNLELMKEDESLDLFSFHAFGSKLPKEGFKDLAVELAHYCGGNPLALKVLGSSLRKRDNLESWTSILNSLSSLKGDLDSKIQ</sequence>
<feature type="non-terminal residue" evidence="3">
    <location>
        <position position="195"/>
    </location>
</feature>
<dbReference type="PANTHER" id="PTHR11017">
    <property type="entry name" value="LEUCINE-RICH REPEAT-CONTAINING PROTEIN"/>
    <property type="match status" value="1"/>
</dbReference>
<dbReference type="SUPFAM" id="SSF52540">
    <property type="entry name" value="P-loop containing nucleoside triphosphate hydrolases"/>
    <property type="match status" value="1"/>
</dbReference>
<keyword evidence="1" id="KW-0433">Leucine-rich repeat</keyword>
<dbReference type="Gene3D" id="1.10.8.430">
    <property type="entry name" value="Helical domain of apoptotic protease-activating factors"/>
    <property type="match status" value="1"/>
</dbReference>
<dbReference type="AlphaFoldDB" id="A0A699UBK1"/>
<name>A0A699UBK1_TANCI</name>
<dbReference type="InterPro" id="IPR027417">
    <property type="entry name" value="P-loop_NTPase"/>
</dbReference>
<dbReference type="InterPro" id="IPR042197">
    <property type="entry name" value="Apaf_helical"/>
</dbReference>
<accession>A0A699UBK1</accession>